<evidence type="ECO:0000256" key="12">
    <source>
        <dbReference type="ARBA" id="ARBA00023180"/>
    </source>
</evidence>
<dbReference type="Proteomes" id="UP001497525">
    <property type="component" value="Unassembled WGS sequence"/>
</dbReference>
<dbReference type="Pfam" id="PF08399">
    <property type="entry name" value="VWA_N"/>
    <property type="match status" value="1"/>
</dbReference>
<feature type="compositionally biased region" description="Polar residues" evidence="14">
    <location>
        <begin position="795"/>
        <end position="806"/>
    </location>
</feature>
<dbReference type="PROSITE" id="PS50234">
    <property type="entry name" value="VWFA"/>
    <property type="match status" value="1"/>
</dbReference>
<evidence type="ECO:0000256" key="10">
    <source>
        <dbReference type="ARBA" id="ARBA00023065"/>
    </source>
</evidence>
<evidence type="ECO:0000256" key="13">
    <source>
        <dbReference type="ARBA" id="ARBA00023303"/>
    </source>
</evidence>
<evidence type="ECO:0000256" key="14">
    <source>
        <dbReference type="SAM" id="MobiDB-lite"/>
    </source>
</evidence>
<dbReference type="Gene3D" id="3.40.50.410">
    <property type="entry name" value="von Willebrand factor, type A domain"/>
    <property type="match status" value="1"/>
</dbReference>
<keyword evidence="8" id="KW-0851">Voltage-gated channel</keyword>
<evidence type="ECO:0000313" key="17">
    <source>
        <dbReference type="EMBL" id="CAL5132724.1"/>
    </source>
</evidence>
<dbReference type="CDD" id="cd18774">
    <property type="entry name" value="PDC2_HK_sensor"/>
    <property type="match status" value="1"/>
</dbReference>
<keyword evidence="3" id="KW-0109">Calcium transport</keyword>
<dbReference type="InterPro" id="IPR002035">
    <property type="entry name" value="VWF_A"/>
</dbReference>
<evidence type="ECO:0000256" key="6">
    <source>
        <dbReference type="ARBA" id="ARBA00022729"/>
    </source>
</evidence>
<dbReference type="PANTHER" id="PTHR10166:SF37">
    <property type="entry name" value="STOLID, ISOFORM H"/>
    <property type="match status" value="1"/>
</dbReference>
<name>A0AAV2T9H9_CALDB</name>
<sequence>MCLRALICLICTAVLFGFTHTERPSFSDFYHVGRYVDEIFKQILKSEEFIQLYKRQMEVGPLTLEKFDDVKEIRDYTRKIGQILAEMKDSLHTAVAWTEEEVAKYAWNPKLTQEVSSISLRNLTEDDPRLTLDHHYNFEVLKGHSGVHVPVEVYLGDPLVYHTLQWTKSLDFIFKTIEHLDFIYFASVNGILRVYPAFPWKVERVDMYDIRQRSWFLQGSVVPKDVLIMLDTSGSMTGQSLKLANVSAQVLVTSLDENDYVAVGYYPDTTSSTGGLALVSANNETEPPCFKSFVRATKRNKLRIFHDMSAVKPRGYARFSKALVTAIEMFQNLTQGSRIDRGGSLCNQILVVLTDPAFEFDDETLEVLKTKPENIMILIYALGDPVSDIEAYQRKACPYKGYYKYLPTVGAVSNLLADYLDKSTRTFCGPEENPLAAELILHEAADIFQTNKYKGTGLMVSLSIPVYNQTDEPTFVGLMGTNLPISRLVGELPREKFGPLGYAFALTANGYVVFHPVLLPQVPKLEEPPYWDWLDLEFNLRGEKHKVRKRMIDGRRGKDMVTEYIKVADGVHTQLAKRNFVYRNLPHTSFSVAFVTPKEHFAYLALDRRTHVAVDKDSSGRFRIEGVTLSKVFADARVLLPVKPIQHALKHHRDAWKPIKLGDSEAEEQEMEETEQEEQEGEKEIEQEVPQVTAEPEEYNVTSTFEYENDTNTTLLLTSEQFNSTNDSVATDSANPVNLDDIKVEKYVFKRSVLEPTDAIGNLGEPVLELEMGNATQNYEPDTLLLAVNETDWGSSSNETHANFSDTETTVTVEPEQPTMAPEEMDEAIYGEHNPLDLNEFLEMAIKLGRDQPLSISQLLFDIMVAEMDLGQLNPTEELGDDITSRTIALNSGLSWTVPPNVHEAFEEQLHEHSFSPIFQRVFDTKGYLFWLPLKFGVPPPPTPPSEHNTTEAITAEETEDLSYSETPFDHLDSVNSTEETEQNSDNQTQTMQPVGDGRTEELHHPRSIDPKEELPPITVFKTISIPGSPRPYKAGARVHTNSLRVMGLTMTTEFVHKQLRLIPECSEASSKICYLLEDSAYIVSINNDSMIDKGAANPTRSNNRCKSPNGCLQQIWKPDSVVWLKEAWVTGKVEVCNQIWMQTVRLPAKYCDEDGHTLVRCELFKSERVISYPRGVEDDRVL</sequence>
<keyword evidence="12" id="KW-0325">Glycoprotein</keyword>
<dbReference type="InterPro" id="IPR051173">
    <property type="entry name" value="Ca_channel_alpha-2/delta"/>
</dbReference>
<feature type="chain" id="PRO_5043595614" description="VWFA domain-containing protein" evidence="15">
    <location>
        <begin position="22"/>
        <end position="1183"/>
    </location>
</feature>
<evidence type="ECO:0000259" key="16">
    <source>
        <dbReference type="PROSITE" id="PS50234"/>
    </source>
</evidence>
<keyword evidence="7" id="KW-0106">Calcium</keyword>
<dbReference type="PANTHER" id="PTHR10166">
    <property type="entry name" value="VOLTAGE-DEPENDENT CALCIUM CHANNEL SUBUNIT ALPHA-2/DELTA-RELATED"/>
    <property type="match status" value="1"/>
</dbReference>
<accession>A0AAV2T9H9</accession>
<feature type="region of interest" description="Disordered" evidence="14">
    <location>
        <begin position="665"/>
        <end position="689"/>
    </location>
</feature>
<evidence type="ECO:0000256" key="1">
    <source>
        <dbReference type="ARBA" id="ARBA00004479"/>
    </source>
</evidence>
<evidence type="ECO:0000256" key="3">
    <source>
        <dbReference type="ARBA" id="ARBA00022568"/>
    </source>
</evidence>
<dbReference type="InterPro" id="IPR036465">
    <property type="entry name" value="vWFA_dom_sf"/>
</dbReference>
<feature type="compositionally biased region" description="Basic and acidic residues" evidence="14">
    <location>
        <begin position="998"/>
        <end position="1013"/>
    </location>
</feature>
<evidence type="ECO:0000256" key="11">
    <source>
        <dbReference type="ARBA" id="ARBA00023136"/>
    </source>
</evidence>
<feature type="compositionally biased region" description="Low complexity" evidence="14">
    <location>
        <begin position="807"/>
        <end position="818"/>
    </location>
</feature>
<evidence type="ECO:0000256" key="7">
    <source>
        <dbReference type="ARBA" id="ARBA00022837"/>
    </source>
</evidence>
<dbReference type="EMBL" id="CAXLJL010000134">
    <property type="protein sequence ID" value="CAL5132724.1"/>
    <property type="molecule type" value="Genomic_DNA"/>
</dbReference>
<reference evidence="17" key="1">
    <citation type="submission" date="2024-06" db="EMBL/GenBank/DDBJ databases">
        <authorList>
            <person name="Liu X."/>
            <person name="Lenzi L."/>
            <person name="Haldenby T S."/>
            <person name="Uol C."/>
        </authorList>
    </citation>
    <scope>NUCLEOTIDE SEQUENCE</scope>
</reference>
<proteinExistence type="predicted"/>
<feature type="domain" description="VWFA" evidence="16">
    <location>
        <begin position="225"/>
        <end position="423"/>
    </location>
</feature>
<evidence type="ECO:0000256" key="9">
    <source>
        <dbReference type="ARBA" id="ARBA00022989"/>
    </source>
</evidence>
<comment type="caution">
    <text evidence="17">The sequence shown here is derived from an EMBL/GenBank/DDBJ whole genome shotgun (WGS) entry which is preliminary data.</text>
</comment>
<evidence type="ECO:0000256" key="2">
    <source>
        <dbReference type="ARBA" id="ARBA00022448"/>
    </source>
</evidence>
<keyword evidence="10" id="KW-0406">Ion transport</keyword>
<feature type="compositionally biased region" description="Polar residues" evidence="14">
    <location>
        <begin position="974"/>
        <end position="993"/>
    </location>
</feature>
<dbReference type="Gene3D" id="3.30.450.20">
    <property type="entry name" value="PAS domain"/>
    <property type="match status" value="1"/>
</dbReference>
<dbReference type="InterPro" id="IPR013608">
    <property type="entry name" value="VWA_N"/>
</dbReference>
<keyword evidence="11" id="KW-0472">Membrane</keyword>
<dbReference type="SMART" id="SM00327">
    <property type="entry name" value="VWA"/>
    <property type="match status" value="1"/>
</dbReference>
<feature type="compositionally biased region" description="Acidic residues" evidence="14">
    <location>
        <begin position="665"/>
        <end position="687"/>
    </location>
</feature>
<dbReference type="GO" id="GO:0005245">
    <property type="term" value="F:voltage-gated calcium channel activity"/>
    <property type="evidence" value="ECO:0007669"/>
    <property type="project" value="TreeGrafter"/>
</dbReference>
<keyword evidence="2" id="KW-0813">Transport</keyword>
<evidence type="ECO:0000256" key="4">
    <source>
        <dbReference type="ARBA" id="ARBA00022673"/>
    </source>
</evidence>
<protein>
    <recommendedName>
        <fullName evidence="16">VWFA domain-containing protein</fullName>
    </recommendedName>
</protein>
<keyword evidence="9" id="KW-1133">Transmembrane helix</keyword>
<keyword evidence="13" id="KW-0407">Ion channel</keyword>
<comment type="subcellular location">
    <subcellularLocation>
        <location evidence="1">Membrane</location>
        <topology evidence="1">Single-pass type I membrane protein</topology>
    </subcellularLocation>
</comment>
<evidence type="ECO:0000256" key="8">
    <source>
        <dbReference type="ARBA" id="ARBA00022882"/>
    </source>
</evidence>
<evidence type="ECO:0000256" key="5">
    <source>
        <dbReference type="ARBA" id="ARBA00022692"/>
    </source>
</evidence>
<feature type="region of interest" description="Disordered" evidence="14">
    <location>
        <begin position="959"/>
        <end position="1013"/>
    </location>
</feature>
<feature type="region of interest" description="Disordered" evidence="14">
    <location>
        <begin position="795"/>
        <end position="818"/>
    </location>
</feature>
<evidence type="ECO:0000256" key="15">
    <source>
        <dbReference type="SAM" id="SignalP"/>
    </source>
</evidence>
<keyword evidence="4" id="KW-0107">Calcium channel</keyword>
<dbReference type="GO" id="GO:0005891">
    <property type="term" value="C:voltage-gated calcium channel complex"/>
    <property type="evidence" value="ECO:0007669"/>
    <property type="project" value="TreeGrafter"/>
</dbReference>
<keyword evidence="5" id="KW-0812">Transmembrane</keyword>
<keyword evidence="6 15" id="KW-0732">Signal</keyword>
<dbReference type="AlphaFoldDB" id="A0AAV2T9H9"/>
<evidence type="ECO:0000313" key="18">
    <source>
        <dbReference type="Proteomes" id="UP001497525"/>
    </source>
</evidence>
<organism evidence="17 18">
    <name type="scientific">Calicophoron daubneyi</name>
    <name type="common">Rumen fluke</name>
    <name type="synonym">Paramphistomum daubneyi</name>
    <dbReference type="NCBI Taxonomy" id="300641"/>
    <lineage>
        <taxon>Eukaryota</taxon>
        <taxon>Metazoa</taxon>
        <taxon>Spiralia</taxon>
        <taxon>Lophotrochozoa</taxon>
        <taxon>Platyhelminthes</taxon>
        <taxon>Trematoda</taxon>
        <taxon>Digenea</taxon>
        <taxon>Plagiorchiida</taxon>
        <taxon>Pronocephalata</taxon>
        <taxon>Paramphistomoidea</taxon>
        <taxon>Paramphistomidae</taxon>
        <taxon>Calicophoron</taxon>
    </lineage>
</organism>
<feature type="signal peptide" evidence="15">
    <location>
        <begin position="1"/>
        <end position="21"/>
    </location>
</feature>
<gene>
    <name evidence="17" type="ORF">CDAUBV1_LOCUS5566</name>
</gene>
<dbReference type="SUPFAM" id="SSF53300">
    <property type="entry name" value="vWA-like"/>
    <property type="match status" value="1"/>
</dbReference>